<dbReference type="SUPFAM" id="SSF54427">
    <property type="entry name" value="NTF2-like"/>
    <property type="match status" value="1"/>
</dbReference>
<dbReference type="InterPro" id="IPR032710">
    <property type="entry name" value="NTF2-like_dom_sf"/>
</dbReference>
<accession>A0ABS1FYQ9</accession>
<comment type="caution">
    <text evidence="2">The sequence shown here is derived from an EMBL/GenBank/DDBJ whole genome shotgun (WGS) entry which is preliminary data.</text>
</comment>
<feature type="chain" id="PRO_5046737856" evidence="1">
    <location>
        <begin position="20"/>
        <end position="159"/>
    </location>
</feature>
<gene>
    <name evidence="2" type="ORF">JHL15_17655</name>
</gene>
<sequence>MRRIKIIFILSLFSQLIFAQVKTTDELYQTAKKLDSLVFNEGFNKCNPSHYNDIISNDLEFYHDIGGVTNGKEAFIASVKNNICSVPGKVKRELVPGSMKVYPLYSNKTLYGFIQEGDHQFFENNKGKWNKTGQAKFTHLWISDHNQWKLKRVLSYDHH</sequence>
<reference evidence="3" key="1">
    <citation type="submission" date="2021-01" db="EMBL/GenBank/DDBJ databases">
        <title>Genome public.</title>
        <authorList>
            <person name="Liu C."/>
            <person name="Sun Q."/>
        </authorList>
    </citation>
    <scope>NUCLEOTIDE SEQUENCE [LARGE SCALE GENOMIC DNA]</scope>
    <source>
        <strain evidence="3">YIM B02567</strain>
    </source>
</reference>
<name>A0ABS1FYQ9_9FLAO</name>
<proteinExistence type="predicted"/>
<evidence type="ECO:0000313" key="2">
    <source>
        <dbReference type="EMBL" id="MBK1897596.1"/>
    </source>
</evidence>
<dbReference type="Proteomes" id="UP000628669">
    <property type="component" value="Unassembled WGS sequence"/>
</dbReference>
<feature type="signal peptide" evidence="1">
    <location>
        <begin position="1"/>
        <end position="19"/>
    </location>
</feature>
<keyword evidence="3" id="KW-1185">Reference proteome</keyword>
<keyword evidence="1" id="KW-0732">Signal</keyword>
<protein>
    <submittedName>
        <fullName evidence="2">Nuclear transport factor 2 family protein</fullName>
    </submittedName>
</protein>
<evidence type="ECO:0000313" key="3">
    <source>
        <dbReference type="Proteomes" id="UP000628669"/>
    </source>
</evidence>
<dbReference type="EMBL" id="JAENHK010000010">
    <property type="protein sequence ID" value="MBK1897596.1"/>
    <property type="molecule type" value="Genomic_DNA"/>
</dbReference>
<organism evidence="2 3">
    <name type="scientific">Chryseobacterium paridis</name>
    <dbReference type="NCBI Taxonomy" id="2800328"/>
    <lineage>
        <taxon>Bacteria</taxon>
        <taxon>Pseudomonadati</taxon>
        <taxon>Bacteroidota</taxon>
        <taxon>Flavobacteriia</taxon>
        <taxon>Flavobacteriales</taxon>
        <taxon>Weeksellaceae</taxon>
        <taxon>Chryseobacterium group</taxon>
        <taxon>Chryseobacterium</taxon>
    </lineage>
</organism>
<evidence type="ECO:0000256" key="1">
    <source>
        <dbReference type="SAM" id="SignalP"/>
    </source>
</evidence>
<dbReference type="RefSeq" id="WP_200247907.1">
    <property type="nucleotide sequence ID" value="NZ_JAENHK010000010.1"/>
</dbReference>